<accession>A0ABX3ETC4</accession>
<dbReference type="EMBL" id="LVWI01000003">
    <property type="protein sequence ID" value="OKP90560.1"/>
    <property type="molecule type" value="Genomic_DNA"/>
</dbReference>
<comment type="caution">
    <text evidence="1">The sequence shown here is derived from an EMBL/GenBank/DDBJ whole genome shotgun (WGS) entry which is preliminary data.</text>
</comment>
<gene>
    <name evidence="1" type="ORF">A3844_05925</name>
</gene>
<name>A0ABX3ETC4_9BACL</name>
<evidence type="ECO:0000313" key="2">
    <source>
        <dbReference type="Proteomes" id="UP000186058"/>
    </source>
</evidence>
<evidence type="ECO:0000313" key="1">
    <source>
        <dbReference type="EMBL" id="OKP90560.1"/>
    </source>
</evidence>
<keyword evidence="2" id="KW-1185">Reference proteome</keyword>
<protein>
    <submittedName>
        <fullName evidence="1">Uncharacterized protein</fullName>
    </submittedName>
</protein>
<dbReference type="Proteomes" id="UP000186058">
    <property type="component" value="Unassembled WGS sequence"/>
</dbReference>
<sequence>MEDKQIALENMEISLGHQTNPQNYISIPNHSEELWRRTLQLPAGEGILIKFLHGGPAVLSVPDITQYWLCIQRPSKDLKDGTDTYYIEAQVTGDEDAAEQELLKLAQTWEVPK</sequence>
<organism evidence="1 2">
    <name type="scientific">Paenibacillus helianthi</name>
    <dbReference type="NCBI Taxonomy" id="1349432"/>
    <lineage>
        <taxon>Bacteria</taxon>
        <taxon>Bacillati</taxon>
        <taxon>Bacillota</taxon>
        <taxon>Bacilli</taxon>
        <taxon>Bacillales</taxon>
        <taxon>Paenibacillaceae</taxon>
        <taxon>Paenibacillus</taxon>
    </lineage>
</organism>
<dbReference type="RefSeq" id="WP_143186405.1">
    <property type="nucleotide sequence ID" value="NZ_LVWI01000003.1"/>
</dbReference>
<reference evidence="1 2" key="1">
    <citation type="submission" date="2016-03" db="EMBL/GenBank/DDBJ databases">
        <authorList>
            <person name="Sant'Anna F.H."/>
            <person name="Ambrosini A."/>
            <person name="Souza R."/>
            <person name="Bach E."/>
            <person name="Fernandes G."/>
            <person name="Balsanelli E."/>
            <person name="Baura V.A."/>
            <person name="Souza E.M."/>
            <person name="Passaglia L."/>
        </authorList>
    </citation>
    <scope>NUCLEOTIDE SEQUENCE [LARGE SCALE GENOMIC DNA]</scope>
    <source>
        <strain evidence="1 2">P26E</strain>
    </source>
</reference>
<proteinExistence type="predicted"/>